<dbReference type="InterPro" id="IPR051950">
    <property type="entry name" value="Dev_reg/Prot_inhib"/>
</dbReference>
<dbReference type="SUPFAM" id="SSF57610">
    <property type="entry name" value="Thyroglobulin type-1 domain"/>
    <property type="match status" value="2"/>
</dbReference>
<keyword evidence="2" id="KW-0964">Secreted</keyword>
<reference evidence="7 8" key="1">
    <citation type="submission" date="2023-11" db="EMBL/GenBank/DDBJ databases">
        <title>Halocaridina rubra genome assembly.</title>
        <authorList>
            <person name="Smith C."/>
        </authorList>
    </citation>
    <scope>NUCLEOTIDE SEQUENCE [LARGE SCALE GENOMIC DNA]</scope>
    <source>
        <strain evidence="7">EP-1</strain>
        <tissue evidence="7">Whole</tissue>
    </source>
</reference>
<feature type="domain" description="Thyroglobulin type-1" evidence="6">
    <location>
        <begin position="182"/>
        <end position="271"/>
    </location>
</feature>
<evidence type="ECO:0000313" key="7">
    <source>
        <dbReference type="EMBL" id="KAK7076742.1"/>
    </source>
</evidence>
<dbReference type="PANTHER" id="PTHR12352">
    <property type="entry name" value="SECRETED MODULAR CALCIUM-BINDING PROTEIN"/>
    <property type="match status" value="1"/>
</dbReference>
<evidence type="ECO:0000256" key="5">
    <source>
        <dbReference type="PROSITE-ProRule" id="PRU00500"/>
    </source>
</evidence>
<feature type="domain" description="Thyroglobulin type-1" evidence="6">
    <location>
        <begin position="272"/>
        <end position="333"/>
    </location>
</feature>
<dbReference type="InterPro" id="IPR036857">
    <property type="entry name" value="Thyroglobulin_1_sf"/>
</dbReference>
<dbReference type="InterPro" id="IPR000716">
    <property type="entry name" value="Thyroglobulin_1"/>
</dbReference>
<keyword evidence="3" id="KW-0677">Repeat</keyword>
<dbReference type="Proteomes" id="UP001381693">
    <property type="component" value="Unassembled WGS sequence"/>
</dbReference>
<comment type="caution">
    <text evidence="5">Lacks conserved residue(s) required for the propagation of feature annotation.</text>
</comment>
<accession>A0AAN8X542</accession>
<sequence>MLSQRNICTGALFHTIILAVIAGATNSSVSRVWKDSRMKLVTSFLTLQFFLLLTQGYDQLFSDDNHGINTLNYLLDNEVETFCHYVTCQENTSRDKCPDGTRYMEDVAQFGCCGACVRFLQVGEGTCTGSIDPKYGGGYTRNSETFEDSLSTSGNITLLLPDYEDTLYSSWCDYYYVCGTSSAKCETNPADTGCKYVQNSYDEDLVDPNAYLNYRDDYRWRPDCAIDGSYAEKQCKGPLHEKRCVCVDPQGNRLYGSAMEYQTERYKSMNCKCSRQVWERQQAGESTVTLHCAENGNYEHLQCEKGWCYCINPETAEPYGPNLPESAMQLLPCYNGTYVGQQYLRRCESEYFAHATLRDLMAYKNVQGPSTRLKCDPDGSYNAIQCDNTM</sequence>
<name>A0AAN8X542_HALRR</name>
<organism evidence="7 8">
    <name type="scientific">Halocaridina rubra</name>
    <name type="common">Hawaiian red shrimp</name>
    <dbReference type="NCBI Taxonomy" id="373956"/>
    <lineage>
        <taxon>Eukaryota</taxon>
        <taxon>Metazoa</taxon>
        <taxon>Ecdysozoa</taxon>
        <taxon>Arthropoda</taxon>
        <taxon>Crustacea</taxon>
        <taxon>Multicrustacea</taxon>
        <taxon>Malacostraca</taxon>
        <taxon>Eumalacostraca</taxon>
        <taxon>Eucarida</taxon>
        <taxon>Decapoda</taxon>
        <taxon>Pleocyemata</taxon>
        <taxon>Caridea</taxon>
        <taxon>Atyoidea</taxon>
        <taxon>Atyidae</taxon>
        <taxon>Halocaridina</taxon>
    </lineage>
</organism>
<evidence type="ECO:0000259" key="6">
    <source>
        <dbReference type="PROSITE" id="PS51162"/>
    </source>
</evidence>
<proteinExistence type="predicted"/>
<dbReference type="EMBL" id="JAXCGZ010009563">
    <property type="protein sequence ID" value="KAK7076742.1"/>
    <property type="molecule type" value="Genomic_DNA"/>
</dbReference>
<dbReference type="Pfam" id="PF00086">
    <property type="entry name" value="Thyroglobulin_1"/>
    <property type="match status" value="1"/>
</dbReference>
<keyword evidence="4 5" id="KW-1015">Disulfide bond</keyword>
<evidence type="ECO:0000313" key="8">
    <source>
        <dbReference type="Proteomes" id="UP001381693"/>
    </source>
</evidence>
<gene>
    <name evidence="7" type="ORF">SK128_005367</name>
</gene>
<dbReference type="PROSITE" id="PS51162">
    <property type="entry name" value="THYROGLOBULIN_1_2"/>
    <property type="match status" value="2"/>
</dbReference>
<keyword evidence="8" id="KW-1185">Reference proteome</keyword>
<evidence type="ECO:0000256" key="3">
    <source>
        <dbReference type="ARBA" id="ARBA00022737"/>
    </source>
</evidence>
<dbReference type="GO" id="GO:0005604">
    <property type="term" value="C:basement membrane"/>
    <property type="evidence" value="ECO:0007669"/>
    <property type="project" value="TreeGrafter"/>
</dbReference>
<protein>
    <recommendedName>
        <fullName evidence="6">Thyroglobulin type-1 domain-containing protein</fullName>
    </recommendedName>
</protein>
<evidence type="ECO:0000256" key="2">
    <source>
        <dbReference type="ARBA" id="ARBA00022525"/>
    </source>
</evidence>
<dbReference type="Gene3D" id="4.10.800.10">
    <property type="entry name" value="Thyroglobulin type-1"/>
    <property type="match status" value="2"/>
</dbReference>
<dbReference type="GO" id="GO:0007160">
    <property type="term" value="P:cell-matrix adhesion"/>
    <property type="evidence" value="ECO:0007669"/>
    <property type="project" value="TreeGrafter"/>
</dbReference>
<evidence type="ECO:0000256" key="4">
    <source>
        <dbReference type="ARBA" id="ARBA00023157"/>
    </source>
</evidence>
<dbReference type="AlphaFoldDB" id="A0AAN8X542"/>
<dbReference type="PANTHER" id="PTHR12352:SF3">
    <property type="entry name" value="NIDOGEN-2"/>
    <property type="match status" value="1"/>
</dbReference>
<comment type="caution">
    <text evidence="7">The sequence shown here is derived from an EMBL/GenBank/DDBJ whole genome shotgun (WGS) entry which is preliminary data.</text>
</comment>
<dbReference type="GO" id="GO:0005615">
    <property type="term" value="C:extracellular space"/>
    <property type="evidence" value="ECO:0007669"/>
    <property type="project" value="TreeGrafter"/>
</dbReference>
<comment type="subcellular location">
    <subcellularLocation>
        <location evidence="1">Secreted</location>
    </subcellularLocation>
</comment>
<feature type="disulfide bond" evidence="5">
    <location>
        <begin position="273"/>
        <end position="292"/>
    </location>
</feature>
<evidence type="ECO:0000256" key="1">
    <source>
        <dbReference type="ARBA" id="ARBA00004613"/>
    </source>
</evidence>